<evidence type="ECO:0000313" key="1">
    <source>
        <dbReference type="EMBL" id="MBK1865578.1"/>
    </source>
</evidence>
<name>A0ACC5QYY1_9HYPH</name>
<protein>
    <submittedName>
        <fullName evidence="1">FadR family transcriptional regulator</fullName>
    </submittedName>
</protein>
<dbReference type="EMBL" id="JAENHL010000004">
    <property type="protein sequence ID" value="MBK1865578.1"/>
    <property type="molecule type" value="Genomic_DNA"/>
</dbReference>
<evidence type="ECO:0000313" key="2">
    <source>
        <dbReference type="Proteomes" id="UP000616151"/>
    </source>
</evidence>
<gene>
    <name evidence="1" type="ORF">JHL16_04380</name>
</gene>
<proteinExistence type="predicted"/>
<dbReference type="Proteomes" id="UP000616151">
    <property type="component" value="Unassembled WGS sequence"/>
</dbReference>
<keyword evidence="2" id="KW-1185">Reference proteome</keyword>
<comment type="caution">
    <text evidence="1">The sequence shown here is derived from an EMBL/GenBank/DDBJ whole genome shotgun (WGS) entry which is preliminary data.</text>
</comment>
<sequence length="239" mass="26818">MVRRSAAPKSSTLPDQIAVALRRDVESGKLQPGSLLPQERELAARFGVGLKAVRDGLGILRSEGLIVSGRNGRLATRDHPGFKLHPDFEDRDDLAQLIEFMISVESEYTALAASRRTQPELRRIKMSLDDLKVAVAENRTGTDEDMQFHYEILRASHNRHVIRFGRFLEDEVRRLVRTARTNTARYAGLMVDVLAEHQAIYDAIERRDVEAARSAAAVHLRNAGDRLKLYRGAGKPQKG</sequence>
<organism evidence="1 2">
    <name type="scientific">Taklimakanibacter albus</name>
    <dbReference type="NCBI Taxonomy" id="2800327"/>
    <lineage>
        <taxon>Bacteria</taxon>
        <taxon>Pseudomonadati</taxon>
        <taxon>Pseudomonadota</taxon>
        <taxon>Alphaproteobacteria</taxon>
        <taxon>Hyphomicrobiales</taxon>
        <taxon>Aestuariivirgaceae</taxon>
        <taxon>Taklimakanibacter</taxon>
    </lineage>
</organism>
<accession>A0ACC5QYY1</accession>
<reference evidence="1" key="1">
    <citation type="submission" date="2021-01" db="EMBL/GenBank/DDBJ databases">
        <authorList>
            <person name="Sun Q."/>
        </authorList>
    </citation>
    <scope>NUCLEOTIDE SEQUENCE</scope>
    <source>
        <strain evidence="1">YIM B02566</strain>
    </source>
</reference>